<comment type="subcellular location">
    <subcellularLocation>
        <location evidence="1">Cytoplasm</location>
    </subcellularLocation>
</comment>
<dbReference type="CDD" id="cd00780">
    <property type="entry name" value="NTF2"/>
    <property type="match status" value="1"/>
</dbReference>
<dbReference type="Proteomes" id="UP000078561">
    <property type="component" value="Unassembled WGS sequence"/>
</dbReference>
<dbReference type="GO" id="GO:0005635">
    <property type="term" value="C:nuclear envelope"/>
    <property type="evidence" value="ECO:0007669"/>
    <property type="project" value="UniProtKB-ARBA"/>
</dbReference>
<dbReference type="OrthoDB" id="6507044at2759"/>
<feature type="compositionally biased region" description="Pro residues" evidence="4">
    <location>
        <begin position="171"/>
        <end position="182"/>
    </location>
</feature>
<dbReference type="PROSITE" id="PS50177">
    <property type="entry name" value="NTF2_DOMAIN"/>
    <property type="match status" value="1"/>
</dbReference>
<keyword evidence="7" id="KW-1185">Reference proteome</keyword>
<reference evidence="6" key="1">
    <citation type="submission" date="2016-04" db="EMBL/GenBank/DDBJ databases">
        <authorList>
            <person name="Evans L.H."/>
            <person name="Alamgir A."/>
            <person name="Owens N."/>
            <person name="Weber N.D."/>
            <person name="Virtaneva K."/>
            <person name="Barbian K."/>
            <person name="Babar A."/>
            <person name="Rosenke K."/>
        </authorList>
    </citation>
    <scope>NUCLEOTIDE SEQUENCE [LARGE SCALE GENOMIC DNA]</scope>
    <source>
        <strain evidence="6">CBS 101.48</strain>
    </source>
</reference>
<evidence type="ECO:0000256" key="2">
    <source>
        <dbReference type="ARBA" id="ARBA00022490"/>
    </source>
</evidence>
<evidence type="ECO:0000313" key="6">
    <source>
        <dbReference type="EMBL" id="SAL97570.1"/>
    </source>
</evidence>
<dbReference type="InterPro" id="IPR002075">
    <property type="entry name" value="NTF2_dom"/>
</dbReference>
<organism evidence="6">
    <name type="scientific">Absidia glauca</name>
    <name type="common">Pin mould</name>
    <dbReference type="NCBI Taxonomy" id="4829"/>
    <lineage>
        <taxon>Eukaryota</taxon>
        <taxon>Fungi</taxon>
        <taxon>Fungi incertae sedis</taxon>
        <taxon>Mucoromycota</taxon>
        <taxon>Mucoromycotina</taxon>
        <taxon>Mucoromycetes</taxon>
        <taxon>Mucorales</taxon>
        <taxon>Cunninghamellaceae</taxon>
        <taxon>Absidia</taxon>
    </lineage>
</organism>
<dbReference type="AlphaFoldDB" id="A0A168LVF8"/>
<protein>
    <recommendedName>
        <fullName evidence="3">Nuclear transport factor 2</fullName>
    </recommendedName>
</protein>
<dbReference type="EMBL" id="LT551814">
    <property type="protein sequence ID" value="SAL97570.1"/>
    <property type="molecule type" value="Genomic_DNA"/>
</dbReference>
<dbReference type="STRING" id="4829.A0A168LVF8"/>
<dbReference type="InParanoid" id="A0A168LVF8"/>
<dbReference type="SUPFAM" id="SSF54427">
    <property type="entry name" value="NTF2-like"/>
    <property type="match status" value="1"/>
</dbReference>
<gene>
    <name evidence="6" type="primary">ABSGL_03068.1 scaffold 4127</name>
</gene>
<evidence type="ECO:0000256" key="1">
    <source>
        <dbReference type="ARBA" id="ARBA00004496"/>
    </source>
</evidence>
<feature type="region of interest" description="Disordered" evidence="4">
    <location>
        <begin position="70"/>
        <end position="93"/>
    </location>
</feature>
<dbReference type="FunFam" id="3.10.450.50:FF:000005">
    <property type="entry name" value="Nuclear transport factor 2"/>
    <property type="match status" value="1"/>
</dbReference>
<dbReference type="InterPro" id="IPR045875">
    <property type="entry name" value="NTF2"/>
</dbReference>
<keyword evidence="2" id="KW-0963">Cytoplasm</keyword>
<sequence>MYFDHRYENRVPTAFSRNTNSPEFMPTGLYEPGVRQLHPWLLVPHCYDPWRCTTRRSSFMPTHHYSPPTTRYSSTYRPNPHQSTLPSITTTSSQYPTAYRSRSDVSRAWALPPVRHDSHLDTEQPFSTPISLDFPQQLIPLLKHYQVECSLLSRGWKVSGYKFKKKGLTSSPPPPAAPPSSPPKNIQASPFYVNPPQRDEPLNQRWEHIQSTVTHLAPMLDFATPEILLRTALQTPSSSASFRESSMLTFEGQQFQGANAITQKLVELPFQKVAHKISTIDAQPSTAAGSIIVIVSGQLLIDEEQNPQFFTQSFVLIPENNSFYVFNDMFRLIYGA</sequence>
<feature type="domain" description="NTF2" evidence="5">
    <location>
        <begin position="208"/>
        <end position="332"/>
    </location>
</feature>
<evidence type="ECO:0000313" key="7">
    <source>
        <dbReference type="Proteomes" id="UP000078561"/>
    </source>
</evidence>
<accession>A0A168LVF8</accession>
<evidence type="ECO:0000259" key="5">
    <source>
        <dbReference type="PROSITE" id="PS50177"/>
    </source>
</evidence>
<feature type="region of interest" description="Disordered" evidence="4">
    <location>
        <begin position="167"/>
        <end position="200"/>
    </location>
</feature>
<proteinExistence type="predicted"/>
<evidence type="ECO:0000256" key="3">
    <source>
        <dbReference type="ARBA" id="ARBA00026247"/>
    </source>
</evidence>
<dbReference type="InterPro" id="IPR032710">
    <property type="entry name" value="NTF2-like_dom_sf"/>
</dbReference>
<dbReference type="GO" id="GO:0006606">
    <property type="term" value="P:protein import into nucleus"/>
    <property type="evidence" value="ECO:0007669"/>
    <property type="project" value="UniProtKB-ARBA"/>
</dbReference>
<dbReference type="InterPro" id="IPR018222">
    <property type="entry name" value="Nuclear_transport_factor_2_euk"/>
</dbReference>
<dbReference type="Gene3D" id="3.10.450.50">
    <property type="match status" value="1"/>
</dbReference>
<dbReference type="PANTHER" id="PTHR12612">
    <property type="entry name" value="NUCLEAR TRANSPORT FACTOR 2"/>
    <property type="match status" value="1"/>
</dbReference>
<name>A0A168LVF8_ABSGL</name>
<evidence type="ECO:0000256" key="4">
    <source>
        <dbReference type="SAM" id="MobiDB-lite"/>
    </source>
</evidence>
<dbReference type="GO" id="GO:0005737">
    <property type="term" value="C:cytoplasm"/>
    <property type="evidence" value="ECO:0007669"/>
    <property type="project" value="UniProtKB-SubCell"/>
</dbReference>
<dbReference type="Pfam" id="PF02136">
    <property type="entry name" value="NTF2"/>
    <property type="match status" value="1"/>
</dbReference>